<dbReference type="InterPro" id="IPR051012">
    <property type="entry name" value="CellSynth/LPSAsmb/PSIAsmb"/>
</dbReference>
<comment type="caution">
    <text evidence="4">The sequence shown here is derived from an EMBL/GenBank/DDBJ whole genome shotgun (WGS) entry which is preliminary data.</text>
</comment>
<feature type="repeat" description="TPR" evidence="3">
    <location>
        <begin position="313"/>
        <end position="346"/>
    </location>
</feature>
<feature type="repeat" description="TPR" evidence="3">
    <location>
        <begin position="211"/>
        <end position="244"/>
    </location>
</feature>
<dbReference type="Pfam" id="PF13414">
    <property type="entry name" value="TPR_11"/>
    <property type="match status" value="1"/>
</dbReference>
<dbReference type="PROSITE" id="PS50005">
    <property type="entry name" value="TPR"/>
    <property type="match status" value="11"/>
</dbReference>
<dbReference type="Pfam" id="PF13432">
    <property type="entry name" value="TPR_16"/>
    <property type="match status" value="2"/>
</dbReference>
<feature type="repeat" description="TPR" evidence="3">
    <location>
        <begin position="527"/>
        <end position="560"/>
    </location>
</feature>
<evidence type="ECO:0000256" key="3">
    <source>
        <dbReference type="PROSITE-ProRule" id="PRU00339"/>
    </source>
</evidence>
<keyword evidence="2 3" id="KW-0802">TPR repeat</keyword>
<feature type="repeat" description="TPR" evidence="3">
    <location>
        <begin position="139"/>
        <end position="172"/>
    </location>
</feature>
<dbReference type="EMBL" id="JBHPBY010000266">
    <property type="protein sequence ID" value="MFC1852102.1"/>
    <property type="molecule type" value="Genomic_DNA"/>
</dbReference>
<dbReference type="InterPro" id="IPR011990">
    <property type="entry name" value="TPR-like_helical_dom_sf"/>
</dbReference>
<feature type="repeat" description="TPR" evidence="3">
    <location>
        <begin position="67"/>
        <end position="100"/>
    </location>
</feature>
<feature type="repeat" description="TPR" evidence="3">
    <location>
        <begin position="561"/>
        <end position="594"/>
    </location>
</feature>
<evidence type="ECO:0000313" key="4">
    <source>
        <dbReference type="EMBL" id="MFC1852102.1"/>
    </source>
</evidence>
<reference evidence="4 5" key="1">
    <citation type="submission" date="2024-09" db="EMBL/GenBank/DDBJ databases">
        <title>Laminarin stimulates single cell rates of sulfate reduction while oxygen inhibits transcriptomic activity in coastal marine sediment.</title>
        <authorList>
            <person name="Lindsay M."/>
            <person name="Orcutt B."/>
            <person name="Emerson D."/>
            <person name="Stepanauskas R."/>
            <person name="D'Angelo T."/>
        </authorList>
    </citation>
    <scope>NUCLEOTIDE SEQUENCE [LARGE SCALE GENOMIC DNA]</scope>
    <source>
        <strain evidence="4">SAG AM-311-K15</strain>
    </source>
</reference>
<organism evidence="4 5">
    <name type="scientific">candidate division CSSED10-310 bacterium</name>
    <dbReference type="NCBI Taxonomy" id="2855610"/>
    <lineage>
        <taxon>Bacteria</taxon>
        <taxon>Bacteria division CSSED10-310</taxon>
    </lineage>
</organism>
<dbReference type="Gene3D" id="1.25.40.10">
    <property type="entry name" value="Tetratricopeptide repeat domain"/>
    <property type="match status" value="5"/>
</dbReference>
<dbReference type="InterPro" id="IPR006597">
    <property type="entry name" value="Sel1-like"/>
</dbReference>
<evidence type="ECO:0000256" key="2">
    <source>
        <dbReference type="ARBA" id="ARBA00022803"/>
    </source>
</evidence>
<evidence type="ECO:0000313" key="5">
    <source>
        <dbReference type="Proteomes" id="UP001594351"/>
    </source>
</evidence>
<dbReference type="PANTHER" id="PTHR45586:SF1">
    <property type="entry name" value="LIPOPOLYSACCHARIDE ASSEMBLY PROTEIN B"/>
    <property type="match status" value="1"/>
</dbReference>
<protein>
    <submittedName>
        <fullName evidence="4">Tetratricopeptide repeat protein</fullName>
    </submittedName>
</protein>
<dbReference type="Proteomes" id="UP001594351">
    <property type="component" value="Unassembled WGS sequence"/>
</dbReference>
<dbReference type="SUPFAM" id="SSF48452">
    <property type="entry name" value="TPR-like"/>
    <property type="match status" value="3"/>
</dbReference>
<feature type="repeat" description="TPR" evidence="3">
    <location>
        <begin position="347"/>
        <end position="380"/>
    </location>
</feature>
<feature type="repeat" description="TPR" evidence="3">
    <location>
        <begin position="33"/>
        <end position="66"/>
    </location>
</feature>
<dbReference type="Pfam" id="PF00515">
    <property type="entry name" value="TPR_1"/>
    <property type="match status" value="1"/>
</dbReference>
<dbReference type="Pfam" id="PF14559">
    <property type="entry name" value="TPR_19"/>
    <property type="match status" value="1"/>
</dbReference>
<sequence length="791" mass="91088">MRTASHIIFWLLFSILSIQTVLYGQESSIKSQALDHYNRGITLFEQKKYEEALDEYRQALNLNPEFSDAWNNQGIALMRLQNYAAAIDSFQKAILHKHEHSAEIYLNLAYTYTQQGDMVSGLKSAHQALEKGLEGELKVRALFQIGTIHFKAKQFDEALQYFRKIVDDYPKNTKALFNMGIIYYAQNQFDEALKSYTDAIKSDKNFARKSSLVHLHLGIIYLEKHDYQKAIAHFKIGYKINEELRFLPALARAYEALNQPQNALKILSLLVKKEPLNIQNNKLLADFYFRHSEDQDSLRVYLKVLELEPEPDTQLYTNLGALYYRLGHYRQAEEVYRKVLNQEPSQSSIQTKLGNVLFTQGNYDSALDAYEKAAEIDPAALIPQFNVAQVLLKMNKPEAAAARFESLLQKDNEMTIGYCLGTVLVACGRNTEAIAIFKKTLLLPFRAILPDTTAVVLQEKIHEALAFLYLHQNQVSDAITEFNSILKLNPEHAGARHNLVILNYQGSDLRGMPRELERLLRSSSPDPLILYNLGNVLFKLREFEQAVTAYKKALKLKPDYLDAHYNMGCLYLEESSFAKAAQAFQATLQYQNPKPEYYYNYGIALFGLEDYEGALNAFRQVQGTMKNSDLKKYLNLTLTKLGDKHRKHDEKYAVSLYTEALTYDQENIITLNNLGLTYYQSDQMEKAEELFRRALTLAPEYVPAHNNLAILWHASKQDLKMILKELEKAYNIPHKFPATILNLGLLYDRDLKDYVKALSFYEEYVALNGENKEIVNQWIQQKRRVFDNAVD</sequence>
<keyword evidence="1" id="KW-0677">Repeat</keyword>
<dbReference type="SMART" id="SM00671">
    <property type="entry name" value="SEL1"/>
    <property type="match status" value="8"/>
</dbReference>
<evidence type="ECO:0000256" key="1">
    <source>
        <dbReference type="ARBA" id="ARBA00022737"/>
    </source>
</evidence>
<dbReference type="SMART" id="SM00028">
    <property type="entry name" value="TPR"/>
    <property type="match status" value="16"/>
</dbReference>
<name>A0ABV6Z0Y5_UNCC1</name>
<keyword evidence="5" id="KW-1185">Reference proteome</keyword>
<accession>A0ABV6Z0Y5</accession>
<feature type="repeat" description="TPR" evidence="3">
    <location>
        <begin position="668"/>
        <end position="701"/>
    </location>
</feature>
<dbReference type="PANTHER" id="PTHR45586">
    <property type="entry name" value="TPR REPEAT-CONTAINING PROTEIN PA4667"/>
    <property type="match status" value="1"/>
</dbReference>
<dbReference type="PROSITE" id="PS50293">
    <property type="entry name" value="TPR_REGION"/>
    <property type="match status" value="7"/>
</dbReference>
<dbReference type="InterPro" id="IPR019734">
    <property type="entry name" value="TPR_rpt"/>
</dbReference>
<proteinExistence type="predicted"/>
<gene>
    <name evidence="4" type="ORF">ACFL27_18060</name>
</gene>
<feature type="repeat" description="TPR" evidence="3">
    <location>
        <begin position="459"/>
        <end position="492"/>
    </location>
</feature>
<feature type="repeat" description="TPR" evidence="3">
    <location>
        <begin position="173"/>
        <end position="206"/>
    </location>
</feature>